<gene>
    <name evidence="2" type="ORF">UFOPK3376_01305</name>
</gene>
<dbReference type="AlphaFoldDB" id="A0A6J7E793"/>
<sequence length="54" mass="5745">MAEPPEHVIVTYPTEVNDVYGDTHTGATYPAAVAAESPGRKPDTTEVYDGTEPP</sequence>
<protein>
    <submittedName>
        <fullName evidence="2">Unannotated protein</fullName>
    </submittedName>
</protein>
<reference evidence="2" key="1">
    <citation type="submission" date="2020-05" db="EMBL/GenBank/DDBJ databases">
        <authorList>
            <person name="Chiriac C."/>
            <person name="Salcher M."/>
            <person name="Ghai R."/>
            <person name="Kavagutti S V."/>
        </authorList>
    </citation>
    <scope>NUCLEOTIDE SEQUENCE</scope>
</reference>
<feature type="region of interest" description="Disordered" evidence="1">
    <location>
        <begin position="31"/>
        <end position="54"/>
    </location>
</feature>
<evidence type="ECO:0000313" key="2">
    <source>
        <dbReference type="EMBL" id="CAB4878806.1"/>
    </source>
</evidence>
<organism evidence="2">
    <name type="scientific">freshwater metagenome</name>
    <dbReference type="NCBI Taxonomy" id="449393"/>
    <lineage>
        <taxon>unclassified sequences</taxon>
        <taxon>metagenomes</taxon>
        <taxon>ecological metagenomes</taxon>
    </lineage>
</organism>
<dbReference type="EMBL" id="CAFBLP010000027">
    <property type="protein sequence ID" value="CAB4878806.1"/>
    <property type="molecule type" value="Genomic_DNA"/>
</dbReference>
<evidence type="ECO:0000256" key="1">
    <source>
        <dbReference type="SAM" id="MobiDB-lite"/>
    </source>
</evidence>
<proteinExistence type="predicted"/>
<accession>A0A6J7E793</accession>
<name>A0A6J7E793_9ZZZZ</name>